<feature type="signal peptide" evidence="1">
    <location>
        <begin position="1"/>
        <end position="21"/>
    </location>
</feature>
<evidence type="ECO:0000313" key="3">
    <source>
        <dbReference type="Proteomes" id="UP000008144"/>
    </source>
</evidence>
<evidence type="ECO:0000256" key="1">
    <source>
        <dbReference type="SAM" id="SignalP"/>
    </source>
</evidence>
<reference evidence="2" key="3">
    <citation type="submission" date="2025-08" db="UniProtKB">
        <authorList>
            <consortium name="Ensembl"/>
        </authorList>
    </citation>
    <scope>IDENTIFICATION</scope>
</reference>
<reference evidence="2" key="2">
    <citation type="journal article" date="2008" name="Genome Biol.">
        <title>Improved genome assembly and evidence-based global gene model set for the chordate Ciona intestinalis: new insight into intron and operon populations.</title>
        <authorList>
            <person name="Satou Y."/>
            <person name="Mineta K."/>
            <person name="Ogasawara M."/>
            <person name="Sasakura Y."/>
            <person name="Shoguchi E."/>
            <person name="Ueno K."/>
            <person name="Yamada L."/>
            <person name="Matsumoto J."/>
            <person name="Wasserscheid J."/>
            <person name="Dewar K."/>
            <person name="Wiley G.B."/>
            <person name="Macmil S.L."/>
            <person name="Roe B.A."/>
            <person name="Zeller R.W."/>
            <person name="Hastings K.E."/>
            <person name="Lemaire P."/>
            <person name="Lindquist E."/>
            <person name="Endo T."/>
            <person name="Hotta K."/>
            <person name="Inaba K."/>
        </authorList>
    </citation>
    <scope>NUCLEOTIDE SEQUENCE [LARGE SCALE GENOMIC DNA]</scope>
    <source>
        <strain evidence="2">wild type</strain>
    </source>
</reference>
<name>H2XVQ1_CIOIN</name>
<organism evidence="2 3">
    <name type="scientific">Ciona intestinalis</name>
    <name type="common">Transparent sea squirt</name>
    <name type="synonym">Ascidia intestinalis</name>
    <dbReference type="NCBI Taxonomy" id="7719"/>
    <lineage>
        <taxon>Eukaryota</taxon>
        <taxon>Metazoa</taxon>
        <taxon>Chordata</taxon>
        <taxon>Tunicata</taxon>
        <taxon>Ascidiacea</taxon>
        <taxon>Phlebobranchia</taxon>
        <taxon>Cionidae</taxon>
        <taxon>Ciona</taxon>
    </lineage>
</organism>
<dbReference type="PANTHER" id="PTHR22727:SF15">
    <property type="entry name" value="MRH DOMAIN-CONTAINING PROTEIN"/>
    <property type="match status" value="1"/>
</dbReference>
<dbReference type="GeneTree" id="ENSGT00940000154983"/>
<dbReference type="STRING" id="7719.ENSCINP00000033735"/>
<protein>
    <recommendedName>
        <fullName evidence="4">Tyrosine-protein kinase ephrin type A/B receptor-like domain-containing protein</fullName>
    </recommendedName>
</protein>
<reference evidence="3" key="1">
    <citation type="journal article" date="2002" name="Science">
        <title>The draft genome of Ciona intestinalis: insights into chordate and vertebrate origins.</title>
        <authorList>
            <person name="Dehal P."/>
            <person name="Satou Y."/>
            <person name="Campbell R.K."/>
            <person name="Chapman J."/>
            <person name="Degnan B."/>
            <person name="De Tomaso A."/>
            <person name="Davidson B."/>
            <person name="Di Gregorio A."/>
            <person name="Gelpke M."/>
            <person name="Goodstein D.M."/>
            <person name="Harafuji N."/>
            <person name="Hastings K.E."/>
            <person name="Ho I."/>
            <person name="Hotta K."/>
            <person name="Huang W."/>
            <person name="Kawashima T."/>
            <person name="Lemaire P."/>
            <person name="Martinez D."/>
            <person name="Meinertzhagen I.A."/>
            <person name="Necula S."/>
            <person name="Nonaka M."/>
            <person name="Putnam N."/>
            <person name="Rash S."/>
            <person name="Saiga H."/>
            <person name="Satake M."/>
            <person name="Terry A."/>
            <person name="Yamada L."/>
            <person name="Wang H.G."/>
            <person name="Awazu S."/>
            <person name="Azumi K."/>
            <person name="Boore J."/>
            <person name="Branno M."/>
            <person name="Chin-Bow S."/>
            <person name="DeSantis R."/>
            <person name="Doyle S."/>
            <person name="Francino P."/>
            <person name="Keys D.N."/>
            <person name="Haga S."/>
            <person name="Hayashi H."/>
            <person name="Hino K."/>
            <person name="Imai K.S."/>
            <person name="Inaba K."/>
            <person name="Kano S."/>
            <person name="Kobayashi K."/>
            <person name="Kobayashi M."/>
            <person name="Lee B.I."/>
            <person name="Makabe K.W."/>
            <person name="Manohar C."/>
            <person name="Matassi G."/>
            <person name="Medina M."/>
            <person name="Mochizuki Y."/>
            <person name="Mount S."/>
            <person name="Morishita T."/>
            <person name="Miura S."/>
            <person name="Nakayama A."/>
            <person name="Nishizaka S."/>
            <person name="Nomoto H."/>
            <person name="Ohta F."/>
            <person name="Oishi K."/>
            <person name="Rigoutsos I."/>
            <person name="Sano M."/>
            <person name="Sasaki A."/>
            <person name="Sasakura Y."/>
            <person name="Shoguchi E."/>
            <person name="Shin-i T."/>
            <person name="Spagnuolo A."/>
            <person name="Stainier D."/>
            <person name="Suzuki M.M."/>
            <person name="Tassy O."/>
            <person name="Takatori N."/>
            <person name="Tokuoka M."/>
            <person name="Yagi K."/>
            <person name="Yoshizaki F."/>
            <person name="Wada S."/>
            <person name="Zhang C."/>
            <person name="Hyatt P.D."/>
            <person name="Larimer F."/>
            <person name="Detter C."/>
            <person name="Doggett N."/>
            <person name="Glavina T."/>
            <person name="Hawkins T."/>
            <person name="Richardson P."/>
            <person name="Lucas S."/>
            <person name="Kohara Y."/>
            <person name="Levine M."/>
            <person name="Satoh N."/>
            <person name="Rokhsar D.S."/>
        </authorList>
    </citation>
    <scope>NUCLEOTIDE SEQUENCE [LARGE SCALE GENOMIC DNA]</scope>
</reference>
<dbReference type="PANTHER" id="PTHR22727">
    <property type="entry name" value="PROTEIN CBG13728"/>
    <property type="match status" value="1"/>
</dbReference>
<dbReference type="InterPro" id="IPR039181">
    <property type="entry name" value="Elapor1/2"/>
</dbReference>
<keyword evidence="1" id="KW-0732">Signal</keyword>
<keyword evidence="3" id="KW-1185">Reference proteome</keyword>
<evidence type="ECO:0008006" key="4">
    <source>
        <dbReference type="Google" id="ProtNLM"/>
    </source>
</evidence>
<feature type="chain" id="PRO_5003577866" description="Tyrosine-protein kinase ephrin type A/B receptor-like domain-containing protein" evidence="1">
    <location>
        <begin position="22"/>
        <end position="138"/>
    </location>
</feature>
<dbReference type="EMBL" id="EAAA01001006">
    <property type="status" value="NOT_ANNOTATED_CDS"/>
    <property type="molecule type" value="Genomic_DNA"/>
</dbReference>
<reference evidence="2" key="4">
    <citation type="submission" date="2025-09" db="UniProtKB">
        <authorList>
            <consortium name="Ensembl"/>
        </authorList>
    </citation>
    <scope>IDENTIFICATION</scope>
</reference>
<dbReference type="Proteomes" id="UP000008144">
    <property type="component" value="Chromosome 12"/>
</dbReference>
<sequence length="138" mass="15241">MKLHSLTVVAFGILFGNFALGQTLPNCLEEQTLYTYTDCDSDGGRWRVQVPRNPDVCSITQPATPLRGKNCGFACEAGKYLDLASQECHKCPQGTFSLGSGVRFDAWDVLPMGFETYAESVAFAQYGYHSKNNNCSMY</sequence>
<dbReference type="HOGENOM" id="CLU_1859670_0_0_1"/>
<evidence type="ECO:0000313" key="2">
    <source>
        <dbReference type="Ensembl" id="ENSCINP00000033735.1"/>
    </source>
</evidence>
<dbReference type="InParanoid" id="H2XVQ1"/>
<proteinExistence type="predicted"/>
<dbReference type="Ensembl" id="ENSCINT00000035490.1">
    <property type="protein sequence ID" value="ENSCINP00000033735.1"/>
    <property type="gene ID" value="ENSCING00000021140.1"/>
</dbReference>
<dbReference type="AlphaFoldDB" id="H2XVQ1"/>
<accession>H2XVQ1</accession>